<evidence type="ECO:0000313" key="2">
    <source>
        <dbReference type="EMBL" id="SER49244.1"/>
    </source>
</evidence>
<feature type="region of interest" description="Disordered" evidence="1">
    <location>
        <begin position="1"/>
        <end position="21"/>
    </location>
</feature>
<dbReference type="Proteomes" id="UP000182841">
    <property type="component" value="Unassembled WGS sequence"/>
</dbReference>
<feature type="compositionally biased region" description="Basic and acidic residues" evidence="1">
    <location>
        <begin position="46"/>
        <end position="78"/>
    </location>
</feature>
<protein>
    <submittedName>
        <fullName evidence="2">Uncharacterized protein</fullName>
    </submittedName>
</protein>
<dbReference type="AlphaFoldDB" id="A0A1H9PM19"/>
<gene>
    <name evidence="2" type="ORF">SAMN05421870_102118</name>
</gene>
<dbReference type="EMBL" id="FOGO01000002">
    <property type="protein sequence ID" value="SER49244.1"/>
    <property type="molecule type" value="Genomic_DNA"/>
</dbReference>
<evidence type="ECO:0000256" key="1">
    <source>
        <dbReference type="SAM" id="MobiDB-lite"/>
    </source>
</evidence>
<accession>A0A1H9PM19</accession>
<feature type="region of interest" description="Disordered" evidence="1">
    <location>
        <begin position="38"/>
        <end position="78"/>
    </location>
</feature>
<keyword evidence="3" id="KW-1185">Reference proteome</keyword>
<sequence>MARGAVPEPRAAGRYAGGLRGLPGTVQSVHDAAPIPDPCCPGSREPGIRRALAESGKHHLPTDGNHHLPTERQESGTH</sequence>
<evidence type="ECO:0000313" key="3">
    <source>
        <dbReference type="Proteomes" id="UP000182841"/>
    </source>
</evidence>
<reference evidence="3" key="1">
    <citation type="submission" date="2016-10" db="EMBL/GenBank/DDBJ databases">
        <authorList>
            <person name="Varghese N."/>
            <person name="Submissions S."/>
        </authorList>
    </citation>
    <scope>NUCLEOTIDE SEQUENCE [LARGE SCALE GENOMIC DNA]</scope>
    <source>
        <strain evidence="3">CGMCC 4.6825</strain>
    </source>
</reference>
<proteinExistence type="predicted"/>
<organism evidence="2 3">
    <name type="scientific">Streptomyces qinglanensis</name>
    <dbReference type="NCBI Taxonomy" id="943816"/>
    <lineage>
        <taxon>Bacteria</taxon>
        <taxon>Bacillati</taxon>
        <taxon>Actinomycetota</taxon>
        <taxon>Actinomycetes</taxon>
        <taxon>Kitasatosporales</taxon>
        <taxon>Streptomycetaceae</taxon>
        <taxon>Streptomyces</taxon>
    </lineage>
</organism>
<name>A0A1H9PM19_9ACTN</name>